<keyword evidence="4" id="KW-1185">Reference proteome</keyword>
<feature type="compositionally biased region" description="Pro residues" evidence="1">
    <location>
        <begin position="376"/>
        <end position="409"/>
    </location>
</feature>
<evidence type="ECO:0000313" key="3">
    <source>
        <dbReference type="EnsemblPlants" id="PAC:32968728.CDS.1"/>
    </source>
</evidence>
<reference evidence="2 4" key="2">
    <citation type="journal article" date="2018" name="Plant J.">
        <title>The Physcomitrella patens chromosome-scale assembly reveals moss genome structure and evolution.</title>
        <authorList>
            <person name="Lang D."/>
            <person name="Ullrich K.K."/>
            <person name="Murat F."/>
            <person name="Fuchs J."/>
            <person name="Jenkins J."/>
            <person name="Haas F.B."/>
            <person name="Piednoel M."/>
            <person name="Gundlach H."/>
            <person name="Van Bel M."/>
            <person name="Meyberg R."/>
            <person name="Vives C."/>
            <person name="Morata J."/>
            <person name="Symeonidi A."/>
            <person name="Hiss M."/>
            <person name="Muchero W."/>
            <person name="Kamisugi Y."/>
            <person name="Saleh O."/>
            <person name="Blanc G."/>
            <person name="Decker E.L."/>
            <person name="van Gessel N."/>
            <person name="Grimwood J."/>
            <person name="Hayes R.D."/>
            <person name="Graham S.W."/>
            <person name="Gunter L.E."/>
            <person name="McDaniel S.F."/>
            <person name="Hoernstein S.N.W."/>
            <person name="Larsson A."/>
            <person name="Li F.W."/>
            <person name="Perroud P.F."/>
            <person name="Phillips J."/>
            <person name="Ranjan P."/>
            <person name="Rokshar D.S."/>
            <person name="Rothfels C.J."/>
            <person name="Schneider L."/>
            <person name="Shu S."/>
            <person name="Stevenson D.W."/>
            <person name="Thummler F."/>
            <person name="Tillich M."/>
            <person name="Villarreal Aguilar J.C."/>
            <person name="Widiez T."/>
            <person name="Wong G.K."/>
            <person name="Wymore A."/>
            <person name="Zhang Y."/>
            <person name="Zimmer A.D."/>
            <person name="Quatrano R.S."/>
            <person name="Mayer K.F.X."/>
            <person name="Goodstein D."/>
            <person name="Casacuberta J.M."/>
            <person name="Vandepoele K."/>
            <person name="Reski R."/>
            <person name="Cuming A.C."/>
            <person name="Tuskan G.A."/>
            <person name="Maumus F."/>
            <person name="Salse J."/>
            <person name="Schmutz J."/>
            <person name="Rensing S.A."/>
        </authorList>
    </citation>
    <scope>NUCLEOTIDE SEQUENCE [LARGE SCALE GENOMIC DNA]</scope>
    <source>
        <strain evidence="3 4">cv. Gransden 2004</strain>
    </source>
</reference>
<proteinExistence type="predicted"/>
<name>A0A2K1L956_PHYPA</name>
<dbReference type="AlphaFoldDB" id="A0A2K1L956"/>
<feature type="region of interest" description="Disordered" evidence="1">
    <location>
        <begin position="365"/>
        <end position="409"/>
    </location>
</feature>
<evidence type="ECO:0000313" key="2">
    <source>
        <dbReference type="EMBL" id="PNR62553.1"/>
    </source>
</evidence>
<protein>
    <submittedName>
        <fullName evidence="2 3">Uncharacterized protein</fullName>
    </submittedName>
</protein>
<gene>
    <name evidence="2" type="ORF">PHYPA_000977</name>
</gene>
<evidence type="ECO:0000256" key="1">
    <source>
        <dbReference type="SAM" id="MobiDB-lite"/>
    </source>
</evidence>
<dbReference type="EnsemblPlants" id="Pp3c1_21960V3.1">
    <property type="protein sequence ID" value="PAC:32968728.CDS.1"/>
    <property type="gene ID" value="Pp3c1_21960"/>
</dbReference>
<dbReference type="Proteomes" id="UP000006727">
    <property type="component" value="Chromosome 1"/>
</dbReference>
<reference evidence="3" key="3">
    <citation type="submission" date="2020-12" db="UniProtKB">
        <authorList>
            <consortium name="EnsemblPlants"/>
        </authorList>
    </citation>
    <scope>IDENTIFICATION</scope>
</reference>
<organism evidence="2">
    <name type="scientific">Physcomitrium patens</name>
    <name type="common">Spreading-leaved earth moss</name>
    <name type="synonym">Physcomitrella patens</name>
    <dbReference type="NCBI Taxonomy" id="3218"/>
    <lineage>
        <taxon>Eukaryota</taxon>
        <taxon>Viridiplantae</taxon>
        <taxon>Streptophyta</taxon>
        <taxon>Embryophyta</taxon>
        <taxon>Bryophyta</taxon>
        <taxon>Bryophytina</taxon>
        <taxon>Bryopsida</taxon>
        <taxon>Funariidae</taxon>
        <taxon>Funariales</taxon>
        <taxon>Funariaceae</taxon>
        <taxon>Physcomitrium</taxon>
    </lineage>
</organism>
<dbReference type="Gramene" id="Pp3c1_21960V3.1">
    <property type="protein sequence ID" value="PAC:32968728.CDS.1"/>
    <property type="gene ID" value="Pp3c1_21960"/>
</dbReference>
<accession>A0A2K1L956</accession>
<dbReference type="InParanoid" id="A0A2K1L956"/>
<sequence length="458" mass="48958">MKTFRHRHRHHTHDNISACMHASPDHSDHRRNRHATLHTSIPTTLHHHLHSHVARLHPPSPPLSRHLPTLLQNSLFRLLDMNVTASVVPPNHRPITHSSFAPALACHQTMRTLLPSRGTTPAQHMPTPRPAPPQLTDLPAIIHPALRQPSFPTFRYVPGRQLSTLSSAQLSSAPHKPGRRALRARCPAPGSSFHLPTPPSEACQILYRQIRSATLLLANPRLQPLLPPPPPPPPPTPYACAEAACCDSTVGATTMAFSGFCISPHPACCTNSAGVMCRPWQAHTIRTCPFSTLYSTPDIVPLHVTHGRSGGDPVPPNCCPAAIPGRRLDASCPPTPSKLADDPCLHTPLDCGRFTSSSPADALSTAAPSACSALPDPAPHPPPSSPAPAAPRHPPPSPRPGVPTPEPPFDPPLCMPCPLPCPPLPPACDSAPRLANALPTIPSLLNPTASDFDRDIAD</sequence>
<dbReference type="EMBL" id="ABEU02000001">
    <property type="protein sequence ID" value="PNR62553.1"/>
    <property type="molecule type" value="Genomic_DNA"/>
</dbReference>
<evidence type="ECO:0000313" key="4">
    <source>
        <dbReference type="Proteomes" id="UP000006727"/>
    </source>
</evidence>
<reference evidence="2 4" key="1">
    <citation type="journal article" date="2008" name="Science">
        <title>The Physcomitrella genome reveals evolutionary insights into the conquest of land by plants.</title>
        <authorList>
            <person name="Rensing S."/>
            <person name="Lang D."/>
            <person name="Zimmer A."/>
            <person name="Terry A."/>
            <person name="Salamov A."/>
            <person name="Shapiro H."/>
            <person name="Nishiyama T."/>
            <person name="Perroud P.-F."/>
            <person name="Lindquist E."/>
            <person name="Kamisugi Y."/>
            <person name="Tanahashi T."/>
            <person name="Sakakibara K."/>
            <person name="Fujita T."/>
            <person name="Oishi K."/>
            <person name="Shin-I T."/>
            <person name="Kuroki Y."/>
            <person name="Toyoda A."/>
            <person name="Suzuki Y."/>
            <person name="Hashimoto A."/>
            <person name="Yamaguchi K."/>
            <person name="Sugano A."/>
            <person name="Kohara Y."/>
            <person name="Fujiyama A."/>
            <person name="Anterola A."/>
            <person name="Aoki S."/>
            <person name="Ashton N."/>
            <person name="Barbazuk W.B."/>
            <person name="Barker E."/>
            <person name="Bennetzen J."/>
            <person name="Bezanilla M."/>
            <person name="Blankenship R."/>
            <person name="Cho S.H."/>
            <person name="Dutcher S."/>
            <person name="Estelle M."/>
            <person name="Fawcett J.A."/>
            <person name="Gundlach H."/>
            <person name="Hanada K."/>
            <person name="Heyl A."/>
            <person name="Hicks K.A."/>
            <person name="Hugh J."/>
            <person name="Lohr M."/>
            <person name="Mayer K."/>
            <person name="Melkozernov A."/>
            <person name="Murata T."/>
            <person name="Nelson D."/>
            <person name="Pils B."/>
            <person name="Prigge M."/>
            <person name="Reiss B."/>
            <person name="Renner T."/>
            <person name="Rombauts S."/>
            <person name="Rushton P."/>
            <person name="Sanderfoot A."/>
            <person name="Schween G."/>
            <person name="Shiu S.-H."/>
            <person name="Stueber K."/>
            <person name="Theodoulou F.L."/>
            <person name="Tu H."/>
            <person name="Van de Peer Y."/>
            <person name="Verrier P.J."/>
            <person name="Waters E."/>
            <person name="Wood A."/>
            <person name="Yang L."/>
            <person name="Cove D."/>
            <person name="Cuming A."/>
            <person name="Hasebe M."/>
            <person name="Lucas S."/>
            <person name="Mishler D.B."/>
            <person name="Reski R."/>
            <person name="Grigoriev I."/>
            <person name="Quatrano R.S."/>
            <person name="Boore J.L."/>
        </authorList>
    </citation>
    <scope>NUCLEOTIDE SEQUENCE [LARGE SCALE GENOMIC DNA]</scope>
    <source>
        <strain evidence="3 4">cv. Gransden 2004</strain>
    </source>
</reference>